<evidence type="ECO:0000256" key="1">
    <source>
        <dbReference type="ARBA" id="ARBA00004141"/>
    </source>
</evidence>
<feature type="transmembrane region" description="Helical" evidence="6">
    <location>
        <begin position="179"/>
        <end position="201"/>
    </location>
</feature>
<feature type="transmembrane region" description="Helical" evidence="6">
    <location>
        <begin position="353"/>
        <end position="373"/>
    </location>
</feature>
<keyword evidence="4 6" id="KW-0472">Membrane</keyword>
<keyword evidence="9" id="KW-1185">Reference proteome</keyword>
<feature type="transmembrane region" description="Helical" evidence="6">
    <location>
        <begin position="20"/>
        <end position="38"/>
    </location>
</feature>
<dbReference type="InterPro" id="IPR020846">
    <property type="entry name" value="MFS_dom"/>
</dbReference>
<evidence type="ECO:0000256" key="5">
    <source>
        <dbReference type="ARBA" id="ARBA00023180"/>
    </source>
</evidence>
<feature type="transmembrane region" description="Helical" evidence="6">
    <location>
        <begin position="221"/>
        <end position="243"/>
    </location>
</feature>
<comment type="caution">
    <text evidence="8">The sequence shown here is derived from an EMBL/GenBank/DDBJ whole genome shotgun (WGS) entry which is preliminary data.</text>
</comment>
<organism evidence="8 9">
    <name type="scientific">Eumeta variegata</name>
    <name type="common">Bagworm moth</name>
    <name type="synonym">Eumeta japonica</name>
    <dbReference type="NCBI Taxonomy" id="151549"/>
    <lineage>
        <taxon>Eukaryota</taxon>
        <taxon>Metazoa</taxon>
        <taxon>Ecdysozoa</taxon>
        <taxon>Arthropoda</taxon>
        <taxon>Hexapoda</taxon>
        <taxon>Insecta</taxon>
        <taxon>Pterygota</taxon>
        <taxon>Neoptera</taxon>
        <taxon>Endopterygota</taxon>
        <taxon>Lepidoptera</taxon>
        <taxon>Glossata</taxon>
        <taxon>Ditrysia</taxon>
        <taxon>Tineoidea</taxon>
        <taxon>Psychidae</taxon>
        <taxon>Oiketicinae</taxon>
        <taxon>Eumeta</taxon>
    </lineage>
</organism>
<evidence type="ECO:0000256" key="4">
    <source>
        <dbReference type="ARBA" id="ARBA00023136"/>
    </source>
</evidence>
<feature type="transmembrane region" description="Helical" evidence="6">
    <location>
        <begin position="322"/>
        <end position="341"/>
    </location>
</feature>
<proteinExistence type="predicted"/>
<dbReference type="InterPro" id="IPR003663">
    <property type="entry name" value="Sugar/inositol_transpt"/>
</dbReference>
<dbReference type="PANTHER" id="PTHR48021:SF68">
    <property type="entry name" value="MAJOR FACILITATOR SUPERFAMILY (MFS) PROFILE DOMAIN-CONTAINING PROTEIN"/>
    <property type="match status" value="1"/>
</dbReference>
<keyword evidence="3 6" id="KW-1133">Transmembrane helix</keyword>
<dbReference type="PANTHER" id="PTHR48021">
    <property type="match status" value="1"/>
</dbReference>
<evidence type="ECO:0000313" key="9">
    <source>
        <dbReference type="Proteomes" id="UP000299102"/>
    </source>
</evidence>
<keyword evidence="5" id="KW-0325">Glycoprotein</keyword>
<dbReference type="PRINTS" id="PR00171">
    <property type="entry name" value="SUGRTRNSPORT"/>
</dbReference>
<evidence type="ECO:0000256" key="3">
    <source>
        <dbReference type="ARBA" id="ARBA00022989"/>
    </source>
</evidence>
<dbReference type="PROSITE" id="PS00217">
    <property type="entry name" value="SUGAR_TRANSPORT_2"/>
    <property type="match status" value="1"/>
</dbReference>
<dbReference type="GO" id="GO:0022857">
    <property type="term" value="F:transmembrane transporter activity"/>
    <property type="evidence" value="ECO:0007669"/>
    <property type="project" value="InterPro"/>
</dbReference>
<dbReference type="STRING" id="151549.A0A4C1SV43"/>
<reference evidence="8 9" key="1">
    <citation type="journal article" date="2019" name="Commun. Biol.">
        <title>The bagworm genome reveals a unique fibroin gene that provides high tensile strength.</title>
        <authorList>
            <person name="Kono N."/>
            <person name="Nakamura H."/>
            <person name="Ohtoshi R."/>
            <person name="Tomita M."/>
            <person name="Numata K."/>
            <person name="Arakawa K."/>
        </authorList>
    </citation>
    <scope>NUCLEOTIDE SEQUENCE [LARGE SCALE GENOMIC DNA]</scope>
</reference>
<feature type="transmembrane region" description="Helical" evidence="6">
    <location>
        <begin position="77"/>
        <end position="97"/>
    </location>
</feature>
<dbReference type="InterPro" id="IPR050549">
    <property type="entry name" value="MFS_Trehalose_Transporter"/>
</dbReference>
<evidence type="ECO:0000256" key="6">
    <source>
        <dbReference type="SAM" id="Phobius"/>
    </source>
</evidence>
<name>A0A4C1SV43_EUMVA</name>
<feature type="transmembrane region" description="Helical" evidence="6">
    <location>
        <begin position="250"/>
        <end position="272"/>
    </location>
</feature>
<comment type="subcellular location">
    <subcellularLocation>
        <location evidence="1">Membrane</location>
        <topology evidence="1">Multi-pass membrane protein</topology>
    </subcellularLocation>
</comment>
<dbReference type="InterPro" id="IPR005828">
    <property type="entry name" value="MFS_sugar_transport-like"/>
</dbReference>
<dbReference type="InterPro" id="IPR036259">
    <property type="entry name" value="MFS_trans_sf"/>
</dbReference>
<dbReference type="EMBL" id="BGZK01000015">
    <property type="protein sequence ID" value="GBP04911.1"/>
    <property type="molecule type" value="Genomic_DNA"/>
</dbReference>
<dbReference type="InterPro" id="IPR011701">
    <property type="entry name" value="MFS"/>
</dbReference>
<feature type="transmembrane region" description="Helical" evidence="6">
    <location>
        <begin position="292"/>
        <end position="310"/>
    </location>
</feature>
<dbReference type="AlphaFoldDB" id="A0A4C1SV43"/>
<dbReference type="GO" id="GO:0016020">
    <property type="term" value="C:membrane"/>
    <property type="evidence" value="ECO:0007669"/>
    <property type="project" value="UniProtKB-SubCell"/>
</dbReference>
<dbReference type="Proteomes" id="UP000299102">
    <property type="component" value="Unassembled WGS sequence"/>
</dbReference>
<feature type="domain" description="Major facilitator superfamily (MFS) profile" evidence="7">
    <location>
        <begin position="1"/>
        <end position="377"/>
    </location>
</feature>
<protein>
    <submittedName>
        <fullName evidence="8">Facilitated trehalose transporter Tret1</fullName>
    </submittedName>
</protein>
<sequence>MSFAANFLTPVLITRYGKQKTHLISTIPAIFGWMMFALRESMPLFIMARLMHGLAFGLRLPLSPALVAEYTDPEYRGAFLGTFAVSLGLGMFLSHLWESPSWLISKGRFEEGIKSFRWLRGIGLDQEKELNAMIDLQKRRVANEAKEINKLKHVNSKILYWKLIKEAVYSLRVFKKRELLKPTIIVINMLIIFEFCGNHFMPAFGNKILMLVLNKENPNDVNWHLTILDILRMACAVVAIFLLKYLRRRTILFTSGFLTVLSMVAIASYIYIRRSYSAEVSLFGDTLPMCIMMIYVSSFGTGLVPINWVICGEIFPMANRNIGTTISIAFLTIIFMISMKTAPQLYETIGVEGSFLCYASILTICLVVVCILLPETKDRTLHDIETSFTRKGVIEVVDDEVEMRLVNTKEAVVER</sequence>
<dbReference type="PROSITE" id="PS50850">
    <property type="entry name" value="MFS"/>
    <property type="match status" value="1"/>
</dbReference>
<dbReference type="InterPro" id="IPR005829">
    <property type="entry name" value="Sugar_transporter_CS"/>
</dbReference>
<dbReference type="Pfam" id="PF07690">
    <property type="entry name" value="MFS_1"/>
    <property type="match status" value="1"/>
</dbReference>
<keyword evidence="2 6" id="KW-0812">Transmembrane</keyword>
<dbReference type="SUPFAM" id="SSF103473">
    <property type="entry name" value="MFS general substrate transporter"/>
    <property type="match status" value="1"/>
</dbReference>
<evidence type="ECO:0000259" key="7">
    <source>
        <dbReference type="PROSITE" id="PS50850"/>
    </source>
</evidence>
<dbReference type="Gene3D" id="1.20.1250.20">
    <property type="entry name" value="MFS general substrate transporter like domains"/>
    <property type="match status" value="2"/>
</dbReference>
<evidence type="ECO:0000256" key="2">
    <source>
        <dbReference type="ARBA" id="ARBA00022692"/>
    </source>
</evidence>
<accession>A0A4C1SV43</accession>
<evidence type="ECO:0000313" key="8">
    <source>
        <dbReference type="EMBL" id="GBP04911.1"/>
    </source>
</evidence>
<gene>
    <name evidence="8" type="primary">Tret1</name>
    <name evidence="8" type="ORF">EVAR_3797_1</name>
</gene>
<dbReference type="Pfam" id="PF00083">
    <property type="entry name" value="Sugar_tr"/>
    <property type="match status" value="1"/>
</dbReference>
<dbReference type="OrthoDB" id="6612291at2759"/>